<dbReference type="Pfam" id="PF13191">
    <property type="entry name" value="AAA_16"/>
    <property type="match status" value="1"/>
</dbReference>
<proteinExistence type="predicted"/>
<dbReference type="PANTHER" id="PTHR36168">
    <property type="entry name" value="CHROMOSOME 1, WHOLE GENOME SHOTGUN SEQUENCE"/>
    <property type="match status" value="1"/>
</dbReference>
<dbReference type="OrthoDB" id="511599at2759"/>
<accession>A0A9W6YUC6</accession>
<sequence length="596" mass="68512">MPIDPTDLLEDEGGSDEKPNGKGGSNEPEDKWKSLKETLKKCAETALITLSSILVLGMAGVAYHKIYYHRVLDKMDNSFDKGKDPSTLEERHVENKEEKFWVERENQRTLDEIFQGRIQGRYFLLIGEKGTGKTSAIVESMKRVEGADCTIVDCSSDVELMRLRIGDALNFSFHEDYIGSLFSVRGPRETTALLDIERAFVKLEEVAKRKVKKTHKPLVMVFNNSHLIKNDADGAALVELLQQKAEMLSGAGLVTMIFNSDDYWLYERFKQMSTKLEILNFKDLSRREAVSALRAARQRYFNEDLSEESCEQVYELIGGRPQHINHVAAHRDMLKASNDLIDREKIWFLNQCGLLGEDMDDDVMESGKFSTSAMLLMRELVEMDRQRLKQLADEDKLGQGMMLKSKEHVLPELPLWRARQVMTRPDYIERYDHYNIFTIDSYSMVRADSVPMMRAFHEIASQPNFDQLLEETVDRVSAIESLGRTRELVWKDLALGGRFQISRHHKHREGDQHEKYSMTLVGGTKEPEEGEEEDDDDPEALKLDEIHEGARKKWWKKRMQGYGDSYVPEYVPAVAKEGDEKTDSSEIDVSRTDEES</sequence>
<gene>
    <name evidence="4" type="ORF">Amon01_000130800</name>
</gene>
<feature type="domain" description="Orc1-like AAA ATPase" evidence="2">
    <location>
        <begin position="101"/>
        <end position="247"/>
    </location>
</feature>
<dbReference type="EMBL" id="BSXU01000393">
    <property type="protein sequence ID" value="GMG20540.1"/>
    <property type="molecule type" value="Genomic_DNA"/>
</dbReference>
<dbReference type="SUPFAM" id="SSF52540">
    <property type="entry name" value="P-loop containing nucleoside triphosphate hydrolases"/>
    <property type="match status" value="1"/>
</dbReference>
<evidence type="ECO:0000259" key="3">
    <source>
        <dbReference type="Pfam" id="PF24913"/>
    </source>
</evidence>
<feature type="domain" description="AAA protein C-terminal winged helix" evidence="3">
    <location>
        <begin position="350"/>
        <end position="480"/>
    </location>
</feature>
<evidence type="ECO:0000313" key="5">
    <source>
        <dbReference type="Proteomes" id="UP001165063"/>
    </source>
</evidence>
<dbReference type="InterPro" id="IPR027417">
    <property type="entry name" value="P-loop_NTPase"/>
</dbReference>
<comment type="caution">
    <text evidence="4">The sequence shown here is derived from an EMBL/GenBank/DDBJ whole genome shotgun (WGS) entry which is preliminary data.</text>
</comment>
<dbReference type="PANTHER" id="PTHR36168:SF1">
    <property type="entry name" value="ORC1-LIKE AAA ATPASE DOMAIN-CONTAINING PROTEIN"/>
    <property type="match status" value="1"/>
</dbReference>
<feature type="region of interest" description="Disordered" evidence="1">
    <location>
        <begin position="1"/>
        <end position="30"/>
    </location>
</feature>
<feature type="compositionally biased region" description="Acidic residues" evidence="1">
    <location>
        <begin position="528"/>
        <end position="538"/>
    </location>
</feature>
<reference evidence="4" key="1">
    <citation type="submission" date="2023-04" db="EMBL/GenBank/DDBJ databases">
        <title>Ambrosiozyma monospora NBRC 1965.</title>
        <authorList>
            <person name="Ichikawa N."/>
            <person name="Sato H."/>
            <person name="Tonouchi N."/>
        </authorList>
    </citation>
    <scope>NUCLEOTIDE SEQUENCE</scope>
    <source>
        <strain evidence="4">NBRC 1965</strain>
    </source>
</reference>
<feature type="region of interest" description="Disordered" evidence="1">
    <location>
        <begin position="504"/>
        <end position="544"/>
    </location>
</feature>
<feature type="compositionally biased region" description="Basic and acidic residues" evidence="1">
    <location>
        <begin position="576"/>
        <end position="596"/>
    </location>
</feature>
<dbReference type="InterPro" id="IPR041664">
    <property type="entry name" value="AAA_16"/>
</dbReference>
<evidence type="ECO:0000256" key="1">
    <source>
        <dbReference type="SAM" id="MobiDB-lite"/>
    </source>
</evidence>
<name>A0A9W6YUC6_AMBMO</name>
<dbReference type="Proteomes" id="UP001165063">
    <property type="component" value="Unassembled WGS sequence"/>
</dbReference>
<keyword evidence="5" id="KW-1185">Reference proteome</keyword>
<dbReference type="AlphaFoldDB" id="A0A9W6YUC6"/>
<evidence type="ECO:0000259" key="2">
    <source>
        <dbReference type="Pfam" id="PF13191"/>
    </source>
</evidence>
<evidence type="ECO:0000313" key="4">
    <source>
        <dbReference type="EMBL" id="GMG20540.1"/>
    </source>
</evidence>
<protein>
    <submittedName>
        <fullName evidence="4">Unnamed protein product</fullName>
    </submittedName>
</protein>
<organism evidence="4 5">
    <name type="scientific">Ambrosiozyma monospora</name>
    <name type="common">Yeast</name>
    <name type="synonym">Endomycopsis monosporus</name>
    <dbReference type="NCBI Taxonomy" id="43982"/>
    <lineage>
        <taxon>Eukaryota</taxon>
        <taxon>Fungi</taxon>
        <taxon>Dikarya</taxon>
        <taxon>Ascomycota</taxon>
        <taxon>Saccharomycotina</taxon>
        <taxon>Pichiomycetes</taxon>
        <taxon>Pichiales</taxon>
        <taxon>Pichiaceae</taxon>
        <taxon>Ambrosiozyma</taxon>
    </lineage>
</organism>
<feature type="region of interest" description="Disordered" evidence="1">
    <location>
        <begin position="574"/>
        <end position="596"/>
    </location>
</feature>
<dbReference type="Pfam" id="PF24913">
    <property type="entry name" value="WHD_AAA_fung"/>
    <property type="match status" value="1"/>
</dbReference>
<dbReference type="InterPro" id="IPR056808">
    <property type="entry name" value="HTH_AAA"/>
</dbReference>